<name>A0A4R3MZ10_9GAMM</name>
<dbReference type="PANTHER" id="PTHR42714">
    <property type="entry name" value="TRNA MODIFICATION GTPASE GTPBP3"/>
    <property type="match status" value="1"/>
</dbReference>
<evidence type="ECO:0000313" key="2">
    <source>
        <dbReference type="EMBL" id="TCT20846.1"/>
    </source>
</evidence>
<comment type="caution">
    <text evidence="2">The sequence shown here is derived from an EMBL/GenBank/DDBJ whole genome shotgun (WGS) entry which is preliminary data.</text>
</comment>
<dbReference type="GO" id="GO:0002098">
    <property type="term" value="P:tRNA wobble uridine modification"/>
    <property type="evidence" value="ECO:0007669"/>
    <property type="project" value="TreeGrafter"/>
</dbReference>
<dbReference type="Pfam" id="PF11981">
    <property type="entry name" value="DUF3482"/>
    <property type="match status" value="1"/>
</dbReference>
<sequence length="480" mass="53079">MAEIKIPRLAIMGHPNAGKSSVVATLTENDCIAIDKRAGTTTESDAYPVVIDGCTVIEFIDTPGFQNPNAILEWFQANENERDLARAFVDSHRDNPLFAHDCALLEPVADGAGIILVVDGSKRIKEKDRVEIELLRLTARPRMAILNNLTNQTRHMEQWQDALSKAFNSVRAFNAHRATYAERIKLLHALKSIDQRWEQRIEDAIDAFARDWERRTDQAVATILDLLKDALSYQVSRVVKDKHIIFQSGRDRVKAEVVAEFEDGLRRLERTAQEQIRAHFRHHVWNVASDSILGQDLLSDDVGQALGLSRRQLALVGMAAGAASGVSIDLVTVGHSLGAGALIGAATGGVLGVVGGKALAKLNIERAPGTHRFILGPVTNPRFPFVLLDRILLYSARAMNWSHGRQAAEEDAPDKVPEKAVVRKQGFSEELSAQQKRELAHFFNAARRGRESDREPQCAEIVKGLLRGLSLSEIDSRSNL</sequence>
<dbReference type="AlphaFoldDB" id="A0A4R3MZ10"/>
<dbReference type="OrthoDB" id="5406017at2"/>
<evidence type="ECO:0000259" key="1">
    <source>
        <dbReference type="Pfam" id="PF01926"/>
    </source>
</evidence>
<dbReference type="GO" id="GO:0005525">
    <property type="term" value="F:GTP binding"/>
    <property type="evidence" value="ECO:0007669"/>
    <property type="project" value="InterPro"/>
</dbReference>
<feature type="domain" description="G" evidence="1">
    <location>
        <begin position="9"/>
        <end position="147"/>
    </location>
</feature>
<evidence type="ECO:0000313" key="3">
    <source>
        <dbReference type="Proteomes" id="UP000295717"/>
    </source>
</evidence>
<accession>A0A4R3MZ10</accession>
<dbReference type="PANTHER" id="PTHR42714:SF7">
    <property type="entry name" value="G DOMAIN-CONTAINING PROTEIN"/>
    <property type="match status" value="1"/>
</dbReference>
<dbReference type="GO" id="GO:0030488">
    <property type="term" value="P:tRNA methylation"/>
    <property type="evidence" value="ECO:0007669"/>
    <property type="project" value="TreeGrafter"/>
</dbReference>
<dbReference type="InterPro" id="IPR021871">
    <property type="entry name" value="DUF3482"/>
</dbReference>
<dbReference type="SUPFAM" id="SSF52540">
    <property type="entry name" value="P-loop containing nucleoside triphosphate hydrolases"/>
    <property type="match status" value="1"/>
</dbReference>
<dbReference type="Proteomes" id="UP000295717">
    <property type="component" value="Unassembled WGS sequence"/>
</dbReference>
<dbReference type="Gene3D" id="3.40.50.300">
    <property type="entry name" value="P-loop containing nucleotide triphosphate hydrolases"/>
    <property type="match status" value="1"/>
</dbReference>
<dbReference type="GO" id="GO:0005829">
    <property type="term" value="C:cytosol"/>
    <property type="evidence" value="ECO:0007669"/>
    <property type="project" value="TreeGrafter"/>
</dbReference>
<dbReference type="InterPro" id="IPR027417">
    <property type="entry name" value="P-loop_NTPase"/>
</dbReference>
<dbReference type="EMBL" id="SMAO01000005">
    <property type="protein sequence ID" value="TCT20846.1"/>
    <property type="molecule type" value="Genomic_DNA"/>
</dbReference>
<organism evidence="2 3">
    <name type="scientific">Thiobaca trueperi</name>
    <dbReference type="NCBI Taxonomy" id="127458"/>
    <lineage>
        <taxon>Bacteria</taxon>
        <taxon>Pseudomonadati</taxon>
        <taxon>Pseudomonadota</taxon>
        <taxon>Gammaproteobacteria</taxon>
        <taxon>Chromatiales</taxon>
        <taxon>Chromatiaceae</taxon>
        <taxon>Thiobaca</taxon>
    </lineage>
</organism>
<gene>
    <name evidence="2" type="ORF">EDC35_105290</name>
</gene>
<proteinExistence type="predicted"/>
<dbReference type="Pfam" id="PF01926">
    <property type="entry name" value="MMR_HSR1"/>
    <property type="match status" value="1"/>
</dbReference>
<protein>
    <submittedName>
        <fullName evidence="2">Small GTP-binding protein</fullName>
    </submittedName>
</protein>
<reference evidence="2 3" key="1">
    <citation type="submission" date="2019-03" db="EMBL/GenBank/DDBJ databases">
        <title>Genomic Encyclopedia of Type Strains, Phase IV (KMG-IV): sequencing the most valuable type-strain genomes for metagenomic binning, comparative biology and taxonomic classification.</title>
        <authorList>
            <person name="Goeker M."/>
        </authorList>
    </citation>
    <scope>NUCLEOTIDE SEQUENCE [LARGE SCALE GENOMIC DNA]</scope>
    <source>
        <strain evidence="2 3">DSM 13587</strain>
    </source>
</reference>
<keyword evidence="3" id="KW-1185">Reference proteome</keyword>
<dbReference type="RefSeq" id="WP_132977446.1">
    <property type="nucleotide sequence ID" value="NZ_SMAO01000005.1"/>
</dbReference>
<dbReference type="InterPro" id="IPR006073">
    <property type="entry name" value="GTP-bd"/>
</dbReference>